<evidence type="ECO:0000313" key="2">
    <source>
        <dbReference type="EMBL" id="WPU91356.1"/>
    </source>
</evidence>
<organism evidence="2 3">
    <name type="scientific">Mucilaginibacter sabulilitoris</name>
    <dbReference type="NCBI Taxonomy" id="1173583"/>
    <lineage>
        <taxon>Bacteria</taxon>
        <taxon>Pseudomonadati</taxon>
        <taxon>Bacteroidota</taxon>
        <taxon>Sphingobacteriia</taxon>
        <taxon>Sphingobacteriales</taxon>
        <taxon>Sphingobacteriaceae</taxon>
        <taxon>Mucilaginibacter</taxon>
    </lineage>
</organism>
<name>A0ABZ0TFL2_9SPHI</name>
<dbReference type="Proteomes" id="UP001324380">
    <property type="component" value="Chromosome"/>
</dbReference>
<dbReference type="RefSeq" id="WP_321560522.1">
    <property type="nucleotide sequence ID" value="NZ_CP139558.1"/>
</dbReference>
<feature type="compositionally biased region" description="Basic and acidic residues" evidence="1">
    <location>
        <begin position="316"/>
        <end position="332"/>
    </location>
</feature>
<gene>
    <name evidence="2" type="ORF">SNE25_18725</name>
</gene>
<keyword evidence="3" id="KW-1185">Reference proteome</keyword>
<reference evidence="2 3" key="1">
    <citation type="submission" date="2023-11" db="EMBL/GenBank/DDBJ databases">
        <title>Analysis of the Genomes of Mucilaginibacter gossypii cycad 4 and M. sabulilitoris SNA2: microbes with the potential for plant growth promotion.</title>
        <authorList>
            <person name="Hirsch A.M."/>
            <person name="Humm E."/>
            <person name="Rubbi M."/>
            <person name="Del Vecchio G."/>
            <person name="Ha S.M."/>
            <person name="Pellegrini M."/>
            <person name="Gunsalus R.P."/>
        </authorList>
    </citation>
    <scope>NUCLEOTIDE SEQUENCE [LARGE SCALE GENOMIC DNA]</scope>
    <source>
        <strain evidence="2 3">SNA2</strain>
    </source>
</reference>
<dbReference type="InterPro" id="IPR045538">
    <property type="entry name" value="CIS_TMP"/>
</dbReference>
<sequence length="511" mass="59171">MARHIIHKQQIILNIPKREEAHAFQNRVDVLLQQELASSMEDVFDEMFPANEIIRIDSLQLNLGNVSAQNFEQEFKDHFIQELRKNLSVKKDKLGDENSTEVLSTSQSAFNAFIYFLENGYLPWYSATKEMSAWEGDILSSFSGNKNQYFFNWLRDNYKHTPVVLQRLIWQFTDSFLENMMLTIAPVTNEPWRLIYIDISTILNNCTRGHINDRNMVWKCLFHALMNDPVLWNNTSFSGAEDSELIFRTLLLLTEHFDIPAADITAFENISKLLATNIVQNAFQELQLFQVAQQELKNDPEKNKGNRQADNNENIPDEKPDKDAERNNEGRLRPRNKKYTGISKEESLFVKNSGAVILHYFLKPFFAGLGLLADGKFKDENTHQRAVLLFHYLATGSTNAAEFDLTLEKILCGFPLEETLPAAIILKKKEKTESKKLLEAVIDHWTPLKNTSIEGLRNSFFERDGKLTKRENGWLLTIEQKTVDVLLGKLPWGFSTIRLPWMQQILNVDWY</sequence>
<dbReference type="Pfam" id="PF19268">
    <property type="entry name" value="CIS_TMP"/>
    <property type="match status" value="1"/>
</dbReference>
<evidence type="ECO:0000313" key="3">
    <source>
        <dbReference type="Proteomes" id="UP001324380"/>
    </source>
</evidence>
<proteinExistence type="predicted"/>
<feature type="region of interest" description="Disordered" evidence="1">
    <location>
        <begin position="298"/>
        <end position="337"/>
    </location>
</feature>
<evidence type="ECO:0000256" key="1">
    <source>
        <dbReference type="SAM" id="MobiDB-lite"/>
    </source>
</evidence>
<accession>A0ABZ0TFL2</accession>
<protein>
    <submittedName>
        <fullName evidence="2">Contractile injection system tape measure protein</fullName>
    </submittedName>
</protein>
<dbReference type="EMBL" id="CP139558">
    <property type="protein sequence ID" value="WPU91356.1"/>
    <property type="molecule type" value="Genomic_DNA"/>
</dbReference>